<organism evidence="2 3">
    <name type="scientific">Candidatus Kaiserbacteria bacterium CG10_big_fil_rev_8_21_14_0_10_45_20</name>
    <dbReference type="NCBI Taxonomy" id="1974607"/>
    <lineage>
        <taxon>Bacteria</taxon>
        <taxon>Candidatus Kaiseribacteriota</taxon>
    </lineage>
</organism>
<keyword evidence="1" id="KW-0472">Membrane</keyword>
<evidence type="ECO:0000313" key="2">
    <source>
        <dbReference type="EMBL" id="PIR85256.1"/>
    </source>
</evidence>
<dbReference type="AlphaFoldDB" id="A0A2H0UHW0"/>
<sequence length="181" mass="20349">MINLLPKKIQQKITRMYYVRLSTLLLFFLAILLFFGGLLLIPSYVFSINEIAFSKQYLIALQESVELKERSVQGKEIASLVEKQTILKEYGTPPIAPHMIETLIRAKPQEVSITAIAYTHADDVSEIVFSGSSSTRSGLVAFTENLKNSSAFLDVSLPIQSLISDEDIPFSFSVTYRHKNI</sequence>
<comment type="caution">
    <text evidence="2">The sequence shown here is derived from an EMBL/GenBank/DDBJ whole genome shotgun (WGS) entry which is preliminary data.</text>
</comment>
<keyword evidence="1" id="KW-1133">Transmembrane helix</keyword>
<feature type="transmembrane region" description="Helical" evidence="1">
    <location>
        <begin position="21"/>
        <end position="46"/>
    </location>
</feature>
<gene>
    <name evidence="2" type="ORF">COU15_01665</name>
</gene>
<proteinExistence type="predicted"/>
<accession>A0A2H0UHW0</accession>
<protein>
    <submittedName>
        <fullName evidence="2">Uncharacterized protein</fullName>
    </submittedName>
</protein>
<keyword evidence="1" id="KW-0812">Transmembrane</keyword>
<reference evidence="3" key="1">
    <citation type="submission" date="2017-09" db="EMBL/GenBank/DDBJ databases">
        <title>Depth-based differentiation of microbial function through sediment-hosted aquifers and enrichment of novel symbionts in the deep terrestrial subsurface.</title>
        <authorList>
            <person name="Probst A.J."/>
            <person name="Ladd B."/>
            <person name="Jarett J.K."/>
            <person name="Geller-Mcgrath D.E."/>
            <person name="Sieber C.M.K."/>
            <person name="Emerson J.B."/>
            <person name="Anantharaman K."/>
            <person name="Thomas B.C."/>
            <person name="Malmstrom R."/>
            <person name="Stieglmeier M."/>
            <person name="Klingl A."/>
            <person name="Woyke T."/>
            <person name="Ryan C.M."/>
            <person name="Banfield J.F."/>
        </authorList>
    </citation>
    <scope>NUCLEOTIDE SEQUENCE [LARGE SCALE GENOMIC DNA]</scope>
</reference>
<dbReference type="EMBL" id="PFBH01000012">
    <property type="protein sequence ID" value="PIR85256.1"/>
    <property type="molecule type" value="Genomic_DNA"/>
</dbReference>
<name>A0A2H0UHW0_9BACT</name>
<dbReference type="Proteomes" id="UP000229315">
    <property type="component" value="Unassembled WGS sequence"/>
</dbReference>
<evidence type="ECO:0000256" key="1">
    <source>
        <dbReference type="SAM" id="Phobius"/>
    </source>
</evidence>
<evidence type="ECO:0000313" key="3">
    <source>
        <dbReference type="Proteomes" id="UP000229315"/>
    </source>
</evidence>